<evidence type="ECO:0000313" key="2">
    <source>
        <dbReference type="EMBL" id="MBD7985317.1"/>
    </source>
</evidence>
<evidence type="ECO:0000259" key="1">
    <source>
        <dbReference type="Pfam" id="PF06048"/>
    </source>
</evidence>
<protein>
    <submittedName>
        <fullName evidence="2">DUF927 domain-containing protein</fullName>
    </submittedName>
</protein>
<comment type="caution">
    <text evidence="2">The sequence shown here is derived from an EMBL/GenBank/DDBJ whole genome shotgun (WGS) entry which is preliminary data.</text>
</comment>
<dbReference type="Proteomes" id="UP000626786">
    <property type="component" value="Unassembled WGS sequence"/>
</dbReference>
<proteinExistence type="predicted"/>
<dbReference type="RefSeq" id="WP_191695139.1">
    <property type="nucleotide sequence ID" value="NZ_JACSQN010000010.1"/>
</dbReference>
<gene>
    <name evidence="2" type="ORF">H9649_12025</name>
</gene>
<feature type="domain" description="DUF927" evidence="1">
    <location>
        <begin position="45"/>
        <end position="318"/>
    </location>
</feature>
<dbReference type="Pfam" id="PF06048">
    <property type="entry name" value="DUF927"/>
    <property type="match status" value="1"/>
</dbReference>
<dbReference type="InterPro" id="IPR009270">
    <property type="entry name" value="DUF927"/>
</dbReference>
<evidence type="ECO:0000313" key="3">
    <source>
        <dbReference type="Proteomes" id="UP000626786"/>
    </source>
</evidence>
<dbReference type="EMBL" id="JACSQN010000010">
    <property type="protein sequence ID" value="MBD7985317.1"/>
    <property type="molecule type" value="Genomic_DNA"/>
</dbReference>
<keyword evidence="3" id="KW-1185">Reference proteome</keyword>
<sequence>MAKPPLEIINLAERQKEKNQKPEIQTVLHPSGINVKIPEGFEVKDGRLYIIVSEGKGENKITFPVHLIRTFPIITRSLTNIERSEYYYEICWQNEGRMYKEVVPALTISTAVELKKISNMSLAVNDNNAKNLINFFDKFLLINNVPSSEMVERLGHVDGMLVHPLQNFGIEILPGDIGEKQIFEAFKTSGTSADWINSVFKLLEPHPKALLMVISSFTSIILEDLKLGPFIIDLSGPTSKGKTSVLKAAASVWGTEYLVSEWNGTAVSFERKSAFLNSFPLLLDDSMKADEKQLQRFIYNFSGGRSKGRGSISGSQKEFTWNNLMLSTGETSLLDYAERAGGAAARVLPIKGIPFQDVDHTFFSSLYSAMENNYGTIGLEFINKWKLHMNESLPMYYQYNEMFQRKSNGNEVVSRIARHYAALYFTAGLLMKFFNASLDIGWVEVLFDQIIEENKSVDKPMQMLEAILTDLDASRESISGKYEVIRDMKAIYKDGTLYVTPAYLKEFLGVEMSTIRNEWLRRGISIQCSDRGKVVDYKGIAHHGKTRRVVAINPDFIKELGFDFTELHKIT</sequence>
<organism evidence="2 3">
    <name type="scientific">Sporosarcina quadrami</name>
    <dbReference type="NCBI Taxonomy" id="2762234"/>
    <lineage>
        <taxon>Bacteria</taxon>
        <taxon>Bacillati</taxon>
        <taxon>Bacillota</taxon>
        <taxon>Bacilli</taxon>
        <taxon>Bacillales</taxon>
        <taxon>Caryophanaceae</taxon>
        <taxon>Sporosarcina</taxon>
    </lineage>
</organism>
<reference evidence="2 3" key="1">
    <citation type="submission" date="2020-08" db="EMBL/GenBank/DDBJ databases">
        <title>A Genomic Blueprint of the Chicken Gut Microbiome.</title>
        <authorList>
            <person name="Gilroy R."/>
            <person name="Ravi A."/>
            <person name="Getino M."/>
            <person name="Pursley I."/>
            <person name="Horton D.L."/>
            <person name="Alikhan N.-F."/>
            <person name="Baker D."/>
            <person name="Gharbi K."/>
            <person name="Hall N."/>
            <person name="Watson M."/>
            <person name="Adriaenssens E.M."/>
            <person name="Foster-Nyarko E."/>
            <person name="Jarju S."/>
            <person name="Secka A."/>
            <person name="Antonio M."/>
            <person name="Oren A."/>
            <person name="Chaudhuri R."/>
            <person name="La Ragione R.M."/>
            <person name="Hildebrand F."/>
            <person name="Pallen M.J."/>
        </authorList>
    </citation>
    <scope>NUCLEOTIDE SEQUENCE [LARGE SCALE GENOMIC DNA]</scope>
    <source>
        <strain evidence="2 3">Sa2YVA2</strain>
    </source>
</reference>
<name>A0ABR8UBA3_9BACL</name>
<accession>A0ABR8UBA3</accession>